<dbReference type="SUPFAM" id="SSF51735">
    <property type="entry name" value="NAD(P)-binding Rossmann-fold domains"/>
    <property type="match status" value="1"/>
</dbReference>
<name>A0A9D4IYG0_DREPO</name>
<dbReference type="Gene3D" id="3.40.50.720">
    <property type="entry name" value="NAD(P)-binding Rossmann-like Domain"/>
    <property type="match status" value="1"/>
</dbReference>
<dbReference type="GO" id="GO:0004316">
    <property type="term" value="F:3-oxoacyl-[acyl-carrier-protein] reductase (NADPH) activity"/>
    <property type="evidence" value="ECO:0007669"/>
    <property type="project" value="UniProtKB-EC"/>
</dbReference>
<dbReference type="EMBL" id="JAIWYP010000008">
    <property type="protein sequence ID" value="KAH3789127.1"/>
    <property type="molecule type" value="Genomic_DNA"/>
</dbReference>
<dbReference type="Proteomes" id="UP000828390">
    <property type="component" value="Unassembled WGS sequence"/>
</dbReference>
<sequence>MFDEELRGFNSVHAVESYPVATWHKMMAVHLTAPFLLSKFFVPYMKKKARFVRSQLLEKSTDGFVSAPGKAPCSVAKSGLIAFAKGLALEVAEHGITCNAIFQGSVETDCNVFKDQIEAIARENNVPFEQARVRDD</sequence>
<dbReference type="Pfam" id="PF13561">
    <property type="entry name" value="adh_short_C2"/>
    <property type="match status" value="1"/>
</dbReference>
<dbReference type="InterPro" id="IPR036291">
    <property type="entry name" value="NAD(P)-bd_dom_sf"/>
</dbReference>
<organism evidence="5 6">
    <name type="scientific">Dreissena polymorpha</name>
    <name type="common">Zebra mussel</name>
    <name type="synonym">Mytilus polymorpha</name>
    <dbReference type="NCBI Taxonomy" id="45954"/>
    <lineage>
        <taxon>Eukaryota</taxon>
        <taxon>Metazoa</taxon>
        <taxon>Spiralia</taxon>
        <taxon>Lophotrochozoa</taxon>
        <taxon>Mollusca</taxon>
        <taxon>Bivalvia</taxon>
        <taxon>Autobranchia</taxon>
        <taxon>Heteroconchia</taxon>
        <taxon>Euheterodonta</taxon>
        <taxon>Imparidentia</taxon>
        <taxon>Neoheterodontei</taxon>
        <taxon>Myida</taxon>
        <taxon>Dreissenoidea</taxon>
        <taxon>Dreissenidae</taxon>
        <taxon>Dreissena</taxon>
    </lineage>
</organism>
<reference evidence="5" key="1">
    <citation type="journal article" date="2019" name="bioRxiv">
        <title>The Genome of the Zebra Mussel, Dreissena polymorpha: A Resource for Invasive Species Research.</title>
        <authorList>
            <person name="McCartney M.A."/>
            <person name="Auch B."/>
            <person name="Kono T."/>
            <person name="Mallez S."/>
            <person name="Zhang Y."/>
            <person name="Obille A."/>
            <person name="Becker A."/>
            <person name="Abrahante J.E."/>
            <person name="Garbe J."/>
            <person name="Badalamenti J.P."/>
            <person name="Herman A."/>
            <person name="Mangelson H."/>
            <person name="Liachko I."/>
            <person name="Sullivan S."/>
            <person name="Sone E.D."/>
            <person name="Koren S."/>
            <person name="Silverstein K.A.T."/>
            <person name="Beckman K.B."/>
            <person name="Gohl D.M."/>
        </authorList>
    </citation>
    <scope>NUCLEOTIDE SEQUENCE</scope>
    <source>
        <strain evidence="5">Duluth1</strain>
        <tissue evidence="5">Whole animal</tissue>
    </source>
</reference>
<comment type="catalytic activity">
    <reaction evidence="3">
        <text>a (3R)-hydroxyacyl-[ACP] + NADP(+) = a 3-oxoacyl-[ACP] + NADPH + H(+)</text>
        <dbReference type="Rhea" id="RHEA:17397"/>
        <dbReference type="Rhea" id="RHEA-COMP:9916"/>
        <dbReference type="Rhea" id="RHEA-COMP:9945"/>
        <dbReference type="ChEBI" id="CHEBI:15378"/>
        <dbReference type="ChEBI" id="CHEBI:57783"/>
        <dbReference type="ChEBI" id="CHEBI:58349"/>
        <dbReference type="ChEBI" id="CHEBI:78776"/>
        <dbReference type="ChEBI" id="CHEBI:78827"/>
        <dbReference type="EC" id="1.1.1.100"/>
    </reaction>
</comment>
<reference evidence="5" key="2">
    <citation type="submission" date="2020-11" db="EMBL/GenBank/DDBJ databases">
        <authorList>
            <person name="McCartney M.A."/>
            <person name="Auch B."/>
            <person name="Kono T."/>
            <person name="Mallez S."/>
            <person name="Becker A."/>
            <person name="Gohl D.M."/>
            <person name="Silverstein K.A.T."/>
            <person name="Koren S."/>
            <person name="Bechman K.B."/>
            <person name="Herman A."/>
            <person name="Abrahante J.E."/>
            <person name="Garbe J."/>
        </authorList>
    </citation>
    <scope>NUCLEOTIDE SEQUENCE</scope>
    <source>
        <strain evidence="5">Duluth1</strain>
        <tissue evidence="5">Whole animal</tissue>
    </source>
</reference>
<dbReference type="EC" id="1.1.1.100" evidence="2"/>
<evidence type="ECO:0000256" key="3">
    <source>
        <dbReference type="ARBA" id="ARBA00048508"/>
    </source>
</evidence>
<keyword evidence="4" id="KW-1133">Transmembrane helix</keyword>
<evidence type="ECO:0000256" key="4">
    <source>
        <dbReference type="SAM" id="Phobius"/>
    </source>
</evidence>
<accession>A0A9D4IYG0</accession>
<feature type="transmembrane region" description="Helical" evidence="4">
    <location>
        <begin position="27"/>
        <end position="45"/>
    </location>
</feature>
<evidence type="ECO:0000256" key="1">
    <source>
        <dbReference type="ARBA" id="ARBA00006484"/>
    </source>
</evidence>
<keyword evidence="4" id="KW-0812">Transmembrane</keyword>
<dbReference type="InterPro" id="IPR002347">
    <property type="entry name" value="SDR_fam"/>
</dbReference>
<dbReference type="AlphaFoldDB" id="A0A9D4IYG0"/>
<comment type="caution">
    <text evidence="5">The sequence shown here is derived from an EMBL/GenBank/DDBJ whole genome shotgun (WGS) entry which is preliminary data.</text>
</comment>
<evidence type="ECO:0000313" key="5">
    <source>
        <dbReference type="EMBL" id="KAH3789127.1"/>
    </source>
</evidence>
<evidence type="ECO:0000313" key="6">
    <source>
        <dbReference type="Proteomes" id="UP000828390"/>
    </source>
</evidence>
<dbReference type="PANTHER" id="PTHR42879:SF2">
    <property type="entry name" value="3-OXOACYL-[ACYL-CARRIER-PROTEIN] REDUCTASE FABG"/>
    <property type="match status" value="1"/>
</dbReference>
<keyword evidence="4" id="KW-0472">Membrane</keyword>
<proteinExistence type="inferred from homology"/>
<evidence type="ECO:0000256" key="2">
    <source>
        <dbReference type="ARBA" id="ARBA00012948"/>
    </source>
</evidence>
<dbReference type="InterPro" id="IPR050259">
    <property type="entry name" value="SDR"/>
</dbReference>
<protein>
    <recommendedName>
        <fullName evidence="2">3-oxoacyl-[acyl-carrier-protein] reductase</fullName>
        <ecNumber evidence="2">1.1.1.100</ecNumber>
    </recommendedName>
</protein>
<keyword evidence="6" id="KW-1185">Reference proteome</keyword>
<comment type="similarity">
    <text evidence="1">Belongs to the short-chain dehydrogenases/reductases (SDR) family.</text>
</comment>
<dbReference type="PANTHER" id="PTHR42879">
    <property type="entry name" value="3-OXOACYL-(ACYL-CARRIER-PROTEIN) REDUCTASE"/>
    <property type="match status" value="1"/>
</dbReference>
<gene>
    <name evidence="5" type="ORF">DPMN_167298</name>
</gene>